<evidence type="ECO:0000259" key="15">
    <source>
        <dbReference type="Pfam" id="PF00593"/>
    </source>
</evidence>
<keyword evidence="18" id="KW-1185">Reference proteome</keyword>
<evidence type="ECO:0000256" key="12">
    <source>
        <dbReference type="PROSITE-ProRule" id="PRU10143"/>
    </source>
</evidence>
<gene>
    <name evidence="17" type="ORF">EWM63_03190</name>
</gene>
<feature type="chain" id="PRO_5020858797" evidence="14">
    <location>
        <begin position="29"/>
        <end position="779"/>
    </location>
</feature>
<feature type="short sequence motif" description="TonB box" evidence="12">
    <location>
        <begin position="60"/>
        <end position="66"/>
    </location>
</feature>
<dbReference type="GO" id="GO:0009279">
    <property type="term" value="C:cell outer membrane"/>
    <property type="evidence" value="ECO:0007669"/>
    <property type="project" value="UniProtKB-SubCell"/>
</dbReference>
<dbReference type="AlphaFoldDB" id="A0A4P6KVE0"/>
<organism evidence="17 18">
    <name type="scientific">Pseudoduganella lutea</name>
    <dbReference type="NCBI Taxonomy" id="321985"/>
    <lineage>
        <taxon>Bacteria</taxon>
        <taxon>Pseudomonadati</taxon>
        <taxon>Pseudomonadota</taxon>
        <taxon>Betaproteobacteria</taxon>
        <taxon>Burkholderiales</taxon>
        <taxon>Oxalobacteraceae</taxon>
        <taxon>Telluria group</taxon>
        <taxon>Pseudoduganella</taxon>
    </lineage>
</organism>
<dbReference type="RefSeq" id="WP_130185245.1">
    <property type="nucleotide sequence ID" value="NZ_CP035913.1"/>
</dbReference>
<dbReference type="InterPro" id="IPR036942">
    <property type="entry name" value="Beta-barrel_TonB_sf"/>
</dbReference>
<evidence type="ECO:0000256" key="8">
    <source>
        <dbReference type="ARBA" id="ARBA00023077"/>
    </source>
</evidence>
<keyword evidence="2 11" id="KW-0813">Transport</keyword>
<evidence type="ECO:0000256" key="6">
    <source>
        <dbReference type="ARBA" id="ARBA00023004"/>
    </source>
</evidence>
<feature type="domain" description="TonB-dependent receptor plug" evidence="16">
    <location>
        <begin position="72"/>
        <end position="180"/>
    </location>
</feature>
<keyword evidence="8 12" id="KW-0798">TonB box</keyword>
<proteinExistence type="inferred from homology"/>
<dbReference type="PROSITE" id="PS00430">
    <property type="entry name" value="TONB_DEPENDENT_REC_1"/>
    <property type="match status" value="1"/>
</dbReference>
<evidence type="ECO:0000256" key="13">
    <source>
        <dbReference type="RuleBase" id="RU003357"/>
    </source>
</evidence>
<dbReference type="KEGG" id="plue:EWM63_03190"/>
<evidence type="ECO:0000256" key="4">
    <source>
        <dbReference type="ARBA" id="ARBA00022496"/>
    </source>
</evidence>
<dbReference type="InterPro" id="IPR012910">
    <property type="entry name" value="Plug_dom"/>
</dbReference>
<comment type="subcellular location">
    <subcellularLocation>
        <location evidence="1 11">Cell outer membrane</location>
        <topology evidence="1 11">Multi-pass membrane protein</topology>
    </subcellularLocation>
</comment>
<dbReference type="Pfam" id="PF07715">
    <property type="entry name" value="Plug"/>
    <property type="match status" value="1"/>
</dbReference>
<evidence type="ECO:0000256" key="11">
    <source>
        <dbReference type="PROSITE-ProRule" id="PRU01360"/>
    </source>
</evidence>
<evidence type="ECO:0000256" key="3">
    <source>
        <dbReference type="ARBA" id="ARBA00022452"/>
    </source>
</evidence>
<dbReference type="InterPro" id="IPR010916">
    <property type="entry name" value="TonB_box_CS"/>
</dbReference>
<comment type="similarity">
    <text evidence="11 13">Belongs to the TonB-dependent receptor family.</text>
</comment>
<dbReference type="PROSITE" id="PS52016">
    <property type="entry name" value="TONB_DEPENDENT_REC_3"/>
    <property type="match status" value="1"/>
</dbReference>
<keyword evidence="14" id="KW-0732">Signal</keyword>
<dbReference type="Proteomes" id="UP000290637">
    <property type="component" value="Chromosome"/>
</dbReference>
<evidence type="ECO:0000256" key="9">
    <source>
        <dbReference type="ARBA" id="ARBA00023136"/>
    </source>
</evidence>
<evidence type="ECO:0000256" key="2">
    <source>
        <dbReference type="ARBA" id="ARBA00022448"/>
    </source>
</evidence>
<accession>A0A4P6KVE0</accession>
<name>A0A4P6KVE0_9BURK</name>
<keyword evidence="10 11" id="KW-0998">Cell outer membrane</keyword>
<dbReference type="PANTHER" id="PTHR32552:SF81">
    <property type="entry name" value="TONB-DEPENDENT OUTER MEMBRANE RECEPTOR"/>
    <property type="match status" value="1"/>
</dbReference>
<keyword evidence="9 11" id="KW-0472">Membrane</keyword>
<dbReference type="SUPFAM" id="SSF56935">
    <property type="entry name" value="Porins"/>
    <property type="match status" value="1"/>
</dbReference>
<evidence type="ECO:0000313" key="17">
    <source>
        <dbReference type="EMBL" id="QBE62108.1"/>
    </source>
</evidence>
<evidence type="ECO:0000313" key="18">
    <source>
        <dbReference type="Proteomes" id="UP000290637"/>
    </source>
</evidence>
<keyword evidence="7" id="KW-0406">Ion transport</keyword>
<sequence>MRIHVYQPAIGQLTILAMSLAAIQPALAQEAAAPAAETAAVVEPAAAVAAPSKRDSGIETVVVTAQKRTQNIKEVPLAITVVNAAQLERAGVKDIGDLAKTAAALEFGDQSSTSGPGGSASIRGIGTAVMTTSAEGSVGVVVDGVPQGSTASGLMLDLARVEVLRGPQGTLFGKNASAGVLNMSTQAPMIGDTGGNVQLEYKGTYGAAVRSTVNLPINEISALRVSGLVERNKGVYHNVHNDKDSVADNAGIRLRYLLRPNSDLSINVIGEASNTRVDYATFFAPAIANVTNTAGNHRPLAEFAACGVTVSRTNNQICSDATELSHSKVRGLSGQVDWTLANGSTLTSITAWRERNVGPNSSGIDMSLGYDKIRNLTPAQESKQFSQELRIASPSGRQLEYVAGLFYADSKIDKQTITTIQPNPALPAAVPRSIVTDTTEHAQMTTKAVFGQATWRFTPATSLIAGLRYTRDAVSASYIEGSTVNFAAFSVPTTVKTASGDTNETNVSGKVGLQHTFSKQANVYATLSRGYKGPQVDNASPVSAATAAGAYSGKLVNPELPTSVEVGTKLSLLDRRLDVDLAVFHTKIKDFQEQNCTLTAVGALSCIPLNVPEVTSKGFEADLRARPLPQLQLGLSMAVILDTAYPTGFIFDGQDVGGRRLLYSPKQKVTASADYSWDLPGEYELRLGGDLVYKSRVRYCNSIDDNCSFRGHTISSLRLSLNAPDNKWSAQLYARNLNDTRVPNAIIYPLPGKGAGSGFAYGLGENSFRRVGVTVDYRF</sequence>
<dbReference type="EMBL" id="CP035913">
    <property type="protein sequence ID" value="QBE62108.1"/>
    <property type="molecule type" value="Genomic_DNA"/>
</dbReference>
<reference evidence="17 18" key="1">
    <citation type="submission" date="2019-02" db="EMBL/GenBank/DDBJ databases">
        <title>Draft Genome Sequences of Six Type Strains of the Genus Massilia.</title>
        <authorList>
            <person name="Miess H."/>
            <person name="Frediansyhah A."/>
            <person name="Gross H."/>
        </authorList>
    </citation>
    <scope>NUCLEOTIDE SEQUENCE [LARGE SCALE GENOMIC DNA]</scope>
    <source>
        <strain evidence="17 18">DSM 17473</strain>
    </source>
</reference>
<dbReference type="OrthoDB" id="8538693at2"/>
<dbReference type="PANTHER" id="PTHR32552">
    <property type="entry name" value="FERRICHROME IRON RECEPTOR-RELATED"/>
    <property type="match status" value="1"/>
</dbReference>
<keyword evidence="5 11" id="KW-0812">Transmembrane</keyword>
<keyword evidence="3 11" id="KW-1134">Transmembrane beta strand</keyword>
<keyword evidence="4" id="KW-0410">Iron transport</keyword>
<evidence type="ECO:0000256" key="10">
    <source>
        <dbReference type="ARBA" id="ARBA00023237"/>
    </source>
</evidence>
<feature type="signal peptide" evidence="14">
    <location>
        <begin position="1"/>
        <end position="28"/>
    </location>
</feature>
<feature type="domain" description="TonB-dependent receptor-like beta-barrel" evidence="15">
    <location>
        <begin position="332"/>
        <end position="737"/>
    </location>
</feature>
<keyword evidence="6" id="KW-0408">Iron</keyword>
<dbReference type="GO" id="GO:0006826">
    <property type="term" value="P:iron ion transport"/>
    <property type="evidence" value="ECO:0007669"/>
    <property type="project" value="UniProtKB-KW"/>
</dbReference>
<dbReference type="InterPro" id="IPR039426">
    <property type="entry name" value="TonB-dep_rcpt-like"/>
</dbReference>
<dbReference type="Pfam" id="PF00593">
    <property type="entry name" value="TonB_dep_Rec_b-barrel"/>
    <property type="match status" value="1"/>
</dbReference>
<protein>
    <submittedName>
        <fullName evidence="17">TonB-dependent receptor</fullName>
    </submittedName>
</protein>
<dbReference type="InterPro" id="IPR000531">
    <property type="entry name" value="Beta-barrel_TonB"/>
</dbReference>
<keyword evidence="17" id="KW-0675">Receptor</keyword>
<evidence type="ECO:0000256" key="7">
    <source>
        <dbReference type="ARBA" id="ARBA00023065"/>
    </source>
</evidence>
<evidence type="ECO:0000256" key="1">
    <source>
        <dbReference type="ARBA" id="ARBA00004571"/>
    </source>
</evidence>
<evidence type="ECO:0000259" key="16">
    <source>
        <dbReference type="Pfam" id="PF07715"/>
    </source>
</evidence>
<dbReference type="Gene3D" id="2.40.170.20">
    <property type="entry name" value="TonB-dependent receptor, beta-barrel domain"/>
    <property type="match status" value="1"/>
</dbReference>
<evidence type="ECO:0000256" key="5">
    <source>
        <dbReference type="ARBA" id="ARBA00022692"/>
    </source>
</evidence>
<evidence type="ECO:0000256" key="14">
    <source>
        <dbReference type="SAM" id="SignalP"/>
    </source>
</evidence>